<evidence type="ECO:0000256" key="6">
    <source>
        <dbReference type="ARBA" id="ARBA00022801"/>
    </source>
</evidence>
<keyword evidence="10" id="KW-1185">Reference proteome</keyword>
<dbReference type="PANTHER" id="PTHR22930">
    <property type="match status" value="1"/>
</dbReference>
<evidence type="ECO:0000256" key="5">
    <source>
        <dbReference type="ARBA" id="ARBA00022723"/>
    </source>
</evidence>
<keyword evidence="6" id="KW-0378">Hydrolase</keyword>
<dbReference type="Proteomes" id="UP001219518">
    <property type="component" value="Unassembled WGS sequence"/>
</dbReference>
<accession>A0AAE1LHE1</accession>
<organism evidence="9 10">
    <name type="scientific">Frankliniella fusca</name>
    <dbReference type="NCBI Taxonomy" id="407009"/>
    <lineage>
        <taxon>Eukaryota</taxon>
        <taxon>Metazoa</taxon>
        <taxon>Ecdysozoa</taxon>
        <taxon>Arthropoda</taxon>
        <taxon>Hexapoda</taxon>
        <taxon>Insecta</taxon>
        <taxon>Pterygota</taxon>
        <taxon>Neoptera</taxon>
        <taxon>Paraneoptera</taxon>
        <taxon>Thysanoptera</taxon>
        <taxon>Terebrantia</taxon>
        <taxon>Thripoidea</taxon>
        <taxon>Thripidae</taxon>
        <taxon>Frankliniella</taxon>
    </lineage>
</organism>
<sequence length="368" mass="42796">MLAASKVRKRMVQRRWWCRPILEDHDLFGAWFSLIPSLRLDEDKFFNFLRMTPSAFDRLLSMVSPWLKKYSRRESICPGERLAITLRYLASGNSHVSLMYLFRVSAQCIGKIVLETSTVLYRELKGLAFPHCASRYFNYKGFHSMILMAKADAKLKFISVDFGGSGRRGDANVFNHSALGRKMANNEISAPPPSDVNGINLPYVFVGDAAFQGIRGILTPFPGKFLPPEENLFNYRLSRARRIIENAFGVLCARFRILRTSPTLVKSIVMCCLALHNFHLMHEESIPPRRRKYKGYGYEDYVREDGTYIFGRWRQESKEKEFKIFENLKRKVSNKDPSARTQFSSDEVMENFLQYFVENPVSWQWTRI</sequence>
<comment type="caution">
    <text evidence="9">The sequence shown here is derived from an EMBL/GenBank/DDBJ whole genome shotgun (WGS) entry which is preliminary data.</text>
</comment>
<evidence type="ECO:0000256" key="3">
    <source>
        <dbReference type="ARBA" id="ARBA00006958"/>
    </source>
</evidence>
<dbReference type="GO" id="GO:0004518">
    <property type="term" value="F:nuclease activity"/>
    <property type="evidence" value="ECO:0007669"/>
    <property type="project" value="UniProtKB-KW"/>
</dbReference>
<reference evidence="9" key="2">
    <citation type="journal article" date="2023" name="BMC Genomics">
        <title>Pest status, molecular evolution, and epigenetic factors derived from the genome assembly of Frankliniella fusca, a thysanopteran phytovirus vector.</title>
        <authorList>
            <person name="Catto M.A."/>
            <person name="Labadie P.E."/>
            <person name="Jacobson A.L."/>
            <person name="Kennedy G.G."/>
            <person name="Srinivasan R."/>
            <person name="Hunt B.G."/>
        </authorList>
    </citation>
    <scope>NUCLEOTIDE SEQUENCE</scope>
    <source>
        <strain evidence="9">PL_HMW_Pooled</strain>
    </source>
</reference>
<comment type="subcellular location">
    <subcellularLocation>
        <location evidence="2">Nucleus</location>
    </subcellularLocation>
</comment>
<dbReference type="Pfam" id="PF13359">
    <property type="entry name" value="DDE_Tnp_4"/>
    <property type="match status" value="1"/>
</dbReference>
<proteinExistence type="inferred from homology"/>
<dbReference type="GO" id="GO:0016787">
    <property type="term" value="F:hydrolase activity"/>
    <property type="evidence" value="ECO:0007669"/>
    <property type="project" value="UniProtKB-KW"/>
</dbReference>
<evidence type="ECO:0000259" key="8">
    <source>
        <dbReference type="Pfam" id="PF13359"/>
    </source>
</evidence>
<name>A0AAE1LHE1_9NEOP</name>
<dbReference type="GO" id="GO:0046872">
    <property type="term" value="F:metal ion binding"/>
    <property type="evidence" value="ECO:0007669"/>
    <property type="project" value="UniProtKB-KW"/>
</dbReference>
<reference evidence="9" key="1">
    <citation type="submission" date="2021-07" db="EMBL/GenBank/DDBJ databases">
        <authorList>
            <person name="Catto M.A."/>
            <person name="Jacobson A."/>
            <person name="Kennedy G."/>
            <person name="Labadie P."/>
            <person name="Hunt B.G."/>
            <person name="Srinivasan R."/>
        </authorList>
    </citation>
    <scope>NUCLEOTIDE SEQUENCE</scope>
    <source>
        <strain evidence="9">PL_HMW_Pooled</strain>
        <tissue evidence="9">Head</tissue>
    </source>
</reference>
<protein>
    <submittedName>
        <fullName evidence="9">Nuclease</fullName>
    </submittedName>
</protein>
<gene>
    <name evidence="9" type="ORF">KUF71_008870</name>
</gene>
<feature type="domain" description="DDE Tnp4" evidence="8">
    <location>
        <begin position="133"/>
        <end position="277"/>
    </location>
</feature>
<evidence type="ECO:0000256" key="7">
    <source>
        <dbReference type="ARBA" id="ARBA00023242"/>
    </source>
</evidence>
<dbReference type="InterPro" id="IPR027806">
    <property type="entry name" value="HARBI1_dom"/>
</dbReference>
<evidence type="ECO:0000313" key="9">
    <source>
        <dbReference type="EMBL" id="KAK3919743.1"/>
    </source>
</evidence>
<keyword evidence="4" id="KW-0540">Nuclease</keyword>
<comment type="similarity">
    <text evidence="3">Belongs to the HARBI1 family.</text>
</comment>
<evidence type="ECO:0000256" key="2">
    <source>
        <dbReference type="ARBA" id="ARBA00004123"/>
    </source>
</evidence>
<dbReference type="GO" id="GO:0005634">
    <property type="term" value="C:nucleus"/>
    <property type="evidence" value="ECO:0007669"/>
    <property type="project" value="UniProtKB-SubCell"/>
</dbReference>
<dbReference type="EMBL" id="JAHWGI010000981">
    <property type="protein sequence ID" value="KAK3919743.1"/>
    <property type="molecule type" value="Genomic_DNA"/>
</dbReference>
<evidence type="ECO:0000256" key="4">
    <source>
        <dbReference type="ARBA" id="ARBA00022722"/>
    </source>
</evidence>
<dbReference type="PANTHER" id="PTHR22930:SF269">
    <property type="entry name" value="NUCLEASE HARBI1-LIKE PROTEIN"/>
    <property type="match status" value="1"/>
</dbReference>
<keyword evidence="7" id="KW-0539">Nucleus</keyword>
<dbReference type="AlphaFoldDB" id="A0AAE1LHE1"/>
<comment type="cofactor">
    <cofactor evidence="1">
        <name>a divalent metal cation</name>
        <dbReference type="ChEBI" id="CHEBI:60240"/>
    </cofactor>
</comment>
<evidence type="ECO:0000313" key="10">
    <source>
        <dbReference type="Proteomes" id="UP001219518"/>
    </source>
</evidence>
<evidence type="ECO:0000256" key="1">
    <source>
        <dbReference type="ARBA" id="ARBA00001968"/>
    </source>
</evidence>
<keyword evidence="5" id="KW-0479">Metal-binding</keyword>
<dbReference type="InterPro" id="IPR045249">
    <property type="entry name" value="HARBI1-like"/>
</dbReference>